<comment type="similarity">
    <text evidence="1 4 7">Belongs to the tRNA pseudouridine synthase TruA family.</text>
</comment>
<protein>
    <recommendedName>
        <fullName evidence="4">tRNA pseudouridine synthase A</fullName>
        <ecNumber evidence="4">5.4.99.12</ecNumber>
    </recommendedName>
    <alternativeName>
        <fullName evidence="4">tRNA pseudouridine(38-40) synthase</fullName>
    </alternativeName>
    <alternativeName>
        <fullName evidence="4">tRNA pseudouridylate synthase I</fullName>
    </alternativeName>
    <alternativeName>
        <fullName evidence="4">tRNA-uridine isomerase I</fullName>
    </alternativeName>
</protein>
<feature type="domain" description="Pseudouridine synthase I TruA alpha/beta" evidence="8">
    <location>
        <begin position="8"/>
        <end position="102"/>
    </location>
</feature>
<evidence type="ECO:0000256" key="2">
    <source>
        <dbReference type="ARBA" id="ARBA00022694"/>
    </source>
</evidence>
<evidence type="ECO:0000256" key="6">
    <source>
        <dbReference type="PIRSR" id="PIRSR001430-2"/>
    </source>
</evidence>
<evidence type="ECO:0000256" key="1">
    <source>
        <dbReference type="ARBA" id="ARBA00009375"/>
    </source>
</evidence>
<dbReference type="EMBL" id="JRPC02000001">
    <property type="protein sequence ID" value="TLE17233.1"/>
    <property type="molecule type" value="Genomic_DNA"/>
</dbReference>
<evidence type="ECO:0000259" key="8">
    <source>
        <dbReference type="Pfam" id="PF01416"/>
    </source>
</evidence>
<comment type="function">
    <text evidence="4">Formation of pseudouridine at positions 38, 39 and 40 in the anticodon stem and loop of transfer RNAs.</text>
</comment>
<keyword evidence="3 4" id="KW-0413">Isomerase</keyword>
<organism evidence="9 10">
    <name type="scientific">Helicobacter apodemus</name>
    <dbReference type="NCBI Taxonomy" id="135569"/>
    <lineage>
        <taxon>Bacteria</taxon>
        <taxon>Pseudomonadati</taxon>
        <taxon>Campylobacterota</taxon>
        <taxon>Epsilonproteobacteria</taxon>
        <taxon>Campylobacterales</taxon>
        <taxon>Helicobacteraceae</taxon>
        <taxon>Helicobacter</taxon>
    </lineage>
</organism>
<dbReference type="SUPFAM" id="SSF55120">
    <property type="entry name" value="Pseudouridine synthase"/>
    <property type="match status" value="1"/>
</dbReference>
<comment type="caution">
    <text evidence="9">The sequence shown here is derived from an EMBL/GenBank/DDBJ whole genome shotgun (WGS) entry which is preliminary data.</text>
</comment>
<dbReference type="HAMAP" id="MF_00171">
    <property type="entry name" value="TruA"/>
    <property type="match status" value="1"/>
</dbReference>
<dbReference type="RefSeq" id="WP_034553014.1">
    <property type="nucleotide sequence ID" value="NZ_JRPC02000001.1"/>
</dbReference>
<sequence length="239" mass="27386">MFVAMKISYNGSMFFGFQSQSQKHTISNTLKKAFESVGIFSPFVGSGRTDKGVHATAQVISLDIPAFHSHLEQLKNLLNTKLYPHIKIKQIWEVSKNFNARFSAKRRGYCYVLSKHYSPFYSVFSYHHKIKNEALLQEAMAYLVGRHNFQAFSKKGGAGSKYCWREIYRVKLIQSRDFYILSFLGNSFLRSQIRLMVGFLLEIDKGKLTLGDLKRQLEAEEIFKIPAPPGGLFLSSVVY</sequence>
<dbReference type="PIRSF" id="PIRSF001430">
    <property type="entry name" value="tRNA_psdUrid_synth"/>
    <property type="match status" value="1"/>
</dbReference>
<dbReference type="InterPro" id="IPR020103">
    <property type="entry name" value="PsdUridine_synth_cat_dom_sf"/>
</dbReference>
<evidence type="ECO:0000313" key="9">
    <source>
        <dbReference type="EMBL" id="TLE17233.1"/>
    </source>
</evidence>
<feature type="active site" description="Nucleophile" evidence="4 5">
    <location>
        <position position="50"/>
    </location>
</feature>
<keyword evidence="10" id="KW-1185">Reference proteome</keyword>
<comment type="caution">
    <text evidence="4">Lacks conserved residue(s) required for the propagation of feature annotation.</text>
</comment>
<dbReference type="AlphaFoldDB" id="A0A4U8UH59"/>
<proteinExistence type="inferred from homology"/>
<dbReference type="GO" id="GO:0160147">
    <property type="term" value="F:tRNA pseudouridine(38-40) synthase activity"/>
    <property type="evidence" value="ECO:0007669"/>
    <property type="project" value="UniProtKB-EC"/>
</dbReference>
<dbReference type="InterPro" id="IPR001406">
    <property type="entry name" value="PsdUridine_synth_TruA"/>
</dbReference>
<dbReference type="PANTHER" id="PTHR11142">
    <property type="entry name" value="PSEUDOURIDYLATE SYNTHASE"/>
    <property type="match status" value="1"/>
</dbReference>
<evidence type="ECO:0000256" key="7">
    <source>
        <dbReference type="RuleBase" id="RU003792"/>
    </source>
</evidence>
<dbReference type="InterPro" id="IPR020097">
    <property type="entry name" value="PsdUridine_synth_TruA_a/b_dom"/>
</dbReference>
<dbReference type="GO" id="GO:0031119">
    <property type="term" value="P:tRNA pseudouridine synthesis"/>
    <property type="evidence" value="ECO:0007669"/>
    <property type="project" value="UniProtKB-UniRule"/>
</dbReference>
<dbReference type="NCBIfam" id="TIGR00071">
    <property type="entry name" value="hisT_truA"/>
    <property type="match status" value="1"/>
</dbReference>
<keyword evidence="2 4" id="KW-0819">tRNA processing</keyword>
<dbReference type="CDD" id="cd02570">
    <property type="entry name" value="PseudoU_synth_EcTruA"/>
    <property type="match status" value="1"/>
</dbReference>
<name>A0A4U8UH59_9HELI</name>
<gene>
    <name evidence="4 9" type="primary">truA</name>
    <name evidence="9" type="ORF">LS72_000345</name>
</gene>
<evidence type="ECO:0000256" key="5">
    <source>
        <dbReference type="PIRSR" id="PIRSR001430-1"/>
    </source>
</evidence>
<dbReference type="Gene3D" id="3.30.70.660">
    <property type="entry name" value="Pseudouridine synthase I, catalytic domain, C-terminal subdomain"/>
    <property type="match status" value="1"/>
</dbReference>
<comment type="catalytic activity">
    <reaction evidence="4 7">
        <text>uridine(38/39/40) in tRNA = pseudouridine(38/39/40) in tRNA</text>
        <dbReference type="Rhea" id="RHEA:22376"/>
        <dbReference type="Rhea" id="RHEA-COMP:10085"/>
        <dbReference type="Rhea" id="RHEA-COMP:10087"/>
        <dbReference type="ChEBI" id="CHEBI:65314"/>
        <dbReference type="ChEBI" id="CHEBI:65315"/>
        <dbReference type="EC" id="5.4.99.12"/>
    </reaction>
</comment>
<dbReference type="Proteomes" id="UP000029920">
    <property type="component" value="Unassembled WGS sequence"/>
</dbReference>
<evidence type="ECO:0000256" key="3">
    <source>
        <dbReference type="ARBA" id="ARBA00023235"/>
    </source>
</evidence>
<accession>A0A4U8UH59</accession>
<dbReference type="Gene3D" id="3.30.70.580">
    <property type="entry name" value="Pseudouridine synthase I, catalytic domain, N-terminal subdomain"/>
    <property type="match status" value="1"/>
</dbReference>
<reference evidence="9 10" key="1">
    <citation type="journal article" date="2014" name="Genome Announc.">
        <title>Draft genome sequences of eight enterohepatic helicobacter species isolated from both laboratory and wild rodents.</title>
        <authorList>
            <person name="Sheh A."/>
            <person name="Shen Z."/>
            <person name="Fox J.G."/>
        </authorList>
    </citation>
    <scope>NUCLEOTIDE SEQUENCE [LARGE SCALE GENOMIC DNA]</scope>
    <source>
        <strain evidence="9 10">MIT-03-7007</strain>
    </source>
</reference>
<comment type="subunit">
    <text evidence="4">Homodimer.</text>
</comment>
<dbReference type="EC" id="5.4.99.12" evidence="4"/>
<dbReference type="PANTHER" id="PTHR11142:SF0">
    <property type="entry name" value="TRNA PSEUDOURIDINE SYNTHASE-LIKE 1"/>
    <property type="match status" value="1"/>
</dbReference>
<dbReference type="InterPro" id="IPR020094">
    <property type="entry name" value="TruA/RsuA/RluB/E/F_N"/>
</dbReference>
<dbReference type="GO" id="GO:0003723">
    <property type="term" value="F:RNA binding"/>
    <property type="evidence" value="ECO:0007669"/>
    <property type="project" value="InterPro"/>
</dbReference>
<evidence type="ECO:0000313" key="10">
    <source>
        <dbReference type="Proteomes" id="UP000029920"/>
    </source>
</evidence>
<feature type="domain" description="Pseudouridine synthase I TruA alpha/beta" evidence="8">
    <location>
        <begin position="139"/>
        <end position="239"/>
    </location>
</feature>
<dbReference type="InterPro" id="IPR020095">
    <property type="entry name" value="PsdUridine_synth_TruA_C"/>
</dbReference>
<dbReference type="Pfam" id="PF01416">
    <property type="entry name" value="PseudoU_synth_1"/>
    <property type="match status" value="2"/>
</dbReference>
<evidence type="ECO:0000256" key="4">
    <source>
        <dbReference type="HAMAP-Rule" id="MF_00171"/>
    </source>
</evidence>
<feature type="binding site" evidence="4 6">
    <location>
        <position position="109"/>
    </location>
    <ligand>
        <name>substrate</name>
    </ligand>
</feature>